<dbReference type="InterPro" id="IPR025851">
    <property type="entry name" value="SUKH-4"/>
</dbReference>
<reference evidence="2" key="1">
    <citation type="submission" date="2022-10" db="EMBL/GenBank/DDBJ databases">
        <title>The complete genomes of actinobacterial strains from the NBC collection.</title>
        <authorList>
            <person name="Joergensen T.S."/>
            <person name="Alvarez Arevalo M."/>
            <person name="Sterndorff E.B."/>
            <person name="Faurdal D."/>
            <person name="Vuksanovic O."/>
            <person name="Mourched A.-S."/>
            <person name="Charusanti P."/>
            <person name="Shaw S."/>
            <person name="Blin K."/>
            <person name="Weber T."/>
        </authorList>
    </citation>
    <scope>NUCLEOTIDE SEQUENCE</scope>
    <source>
        <strain evidence="2">NBC_00148</strain>
    </source>
</reference>
<name>A0AAU1LPC1_9ACTN</name>
<protein>
    <submittedName>
        <fullName evidence="2">SUKH-4 family immunity protein</fullName>
    </submittedName>
</protein>
<evidence type="ECO:0000256" key="1">
    <source>
        <dbReference type="SAM" id="MobiDB-lite"/>
    </source>
</evidence>
<accession>A0AAU1LPC1</accession>
<feature type="region of interest" description="Disordered" evidence="1">
    <location>
        <begin position="140"/>
        <end position="166"/>
    </location>
</feature>
<proteinExistence type="predicted"/>
<evidence type="ECO:0000313" key="2">
    <source>
        <dbReference type="EMBL" id="WTQ73014.1"/>
    </source>
</evidence>
<dbReference type="Pfam" id="PF14435">
    <property type="entry name" value="SUKH-4"/>
    <property type="match status" value="1"/>
</dbReference>
<sequence length="425" mass="46990">MSNGTSGLPDNVLDDPARLLDTDRTAIRAHIENTAPGPHPGRDVFQQAEAIFGGTEVSRAEFAAWLHFAATMLGHKTYARQIAAAEPGMPWRTVWAWWRPVGHYIAHPNLTHLKPLGLQPHNGRQLLRVKAAWENTWLDLETGERTPAPPHEDGRPLPTPPDGTPRLDDLELYAPESWTHATPLTAPDGRTRYLIADTCGLALLETDPDILRDWPRDFLDHDSAEHGTPGRIPTHPAPTGPLTAQRIDDAFAPVDVIRIPEPELPTTLEHPAARRHLRDIGLPARWACGWTTFTPCPAKDMTPQDAAATPAAALPDGTAPADLLLLGTTPHGTLHLHRRDGSVHLVHAAERIRLSPDLDHFTRLLEGVRRYMDACWHPRPDEDPKNDFLTEMDALAPGTLNSQRPSGAQWEYFIAGITELDEDGF</sequence>
<gene>
    <name evidence="2" type="ORF">OG222_07935</name>
</gene>
<dbReference type="AlphaFoldDB" id="A0AAU1LPC1"/>
<organism evidence="2">
    <name type="scientific">Streptomyces sp. NBC_00148</name>
    <dbReference type="NCBI Taxonomy" id="2903626"/>
    <lineage>
        <taxon>Bacteria</taxon>
        <taxon>Bacillati</taxon>
        <taxon>Actinomycetota</taxon>
        <taxon>Actinomycetes</taxon>
        <taxon>Kitasatosporales</taxon>
        <taxon>Streptomycetaceae</taxon>
        <taxon>Streptomyces</taxon>
    </lineage>
</organism>
<dbReference type="EMBL" id="CP108169">
    <property type="protein sequence ID" value="WTQ73014.1"/>
    <property type="molecule type" value="Genomic_DNA"/>
</dbReference>